<dbReference type="AlphaFoldDB" id="A0A4R2IXY4"/>
<organism evidence="7 8">
    <name type="scientific">Kribbella antiqua</name>
    <dbReference type="NCBI Taxonomy" id="2512217"/>
    <lineage>
        <taxon>Bacteria</taxon>
        <taxon>Bacillati</taxon>
        <taxon>Actinomycetota</taxon>
        <taxon>Actinomycetes</taxon>
        <taxon>Propionibacteriales</taxon>
        <taxon>Kribbellaceae</taxon>
        <taxon>Kribbella</taxon>
    </lineage>
</organism>
<evidence type="ECO:0000256" key="3">
    <source>
        <dbReference type="ARBA" id="ARBA00022475"/>
    </source>
</evidence>
<proteinExistence type="inferred from homology"/>
<evidence type="ECO:0000256" key="5">
    <source>
        <dbReference type="ARBA" id="ARBA00022989"/>
    </source>
</evidence>
<evidence type="ECO:0000256" key="6">
    <source>
        <dbReference type="ARBA" id="ARBA00023136"/>
    </source>
</evidence>
<dbReference type="OrthoDB" id="226701at2"/>
<evidence type="ECO:0000313" key="7">
    <source>
        <dbReference type="EMBL" id="TCO47795.1"/>
    </source>
</evidence>
<evidence type="ECO:0000256" key="4">
    <source>
        <dbReference type="ARBA" id="ARBA00022692"/>
    </source>
</evidence>
<sequence>MNTTWPPIPSFTTDPRRQVFLGWDAHGGYKRCWSAPEDSVGIIGPPRYGKTSGLIIPSVLWWEGPLVCTSTRGDILGFTGDRRRALAAPYGGSVKVYDPFGSEFPELSMRWSPLADCENPSVCYRRVAAMTAVAGQGVQDGDHWRGGAAAILRAYFHAAALEGLPVSVVRRWLTAQETRDPTAILRLSSSPGAMWADDLDAVKLLGDRERGSFYSVARNTLEATSEPTVLASCSKNELDIDEFLDSRSSLFIIGPSHQQQAIAPLMAGLVDSIAQRASELAATRGGRLDPPLLLALDEIANIAPLQSLPSLVSEGGGRGIVTMWATQSLAQLRNRYGVEQQAAILAATTAKLIFGGMSNGEDLHNISSWAGEERQTTTSTQLGPQTNLGPSGPVGVGGSMAGHNHTVSNIFRPALPVSAIQMLPPFHAWLFWRSEPHFQVEARPAGMIPEFQHLKGFTT</sequence>
<gene>
    <name evidence="7" type="ORF">EV646_105352</name>
</gene>
<dbReference type="Gene3D" id="3.40.50.300">
    <property type="entry name" value="P-loop containing nucleotide triphosphate hydrolases"/>
    <property type="match status" value="1"/>
</dbReference>
<comment type="subcellular location">
    <subcellularLocation>
        <location evidence="1">Cell membrane</location>
        <topology evidence="1">Multi-pass membrane protein</topology>
    </subcellularLocation>
</comment>
<keyword evidence="4" id="KW-0812">Transmembrane</keyword>
<protein>
    <submittedName>
        <fullName evidence="7">Type IV secretory system conjugative DNA transfer VirD4/TraG family protein</fullName>
    </submittedName>
</protein>
<comment type="similarity">
    <text evidence="2">Belongs to the VirD4/TraG family.</text>
</comment>
<reference evidence="7 8" key="1">
    <citation type="journal article" date="2015" name="Stand. Genomic Sci.">
        <title>Genomic Encyclopedia of Bacterial and Archaeal Type Strains, Phase III: the genomes of soil and plant-associated and newly described type strains.</title>
        <authorList>
            <person name="Whitman W.B."/>
            <person name="Woyke T."/>
            <person name="Klenk H.P."/>
            <person name="Zhou Y."/>
            <person name="Lilburn T.G."/>
            <person name="Beck B.J."/>
            <person name="De Vos P."/>
            <person name="Vandamme P."/>
            <person name="Eisen J.A."/>
            <person name="Garrity G."/>
            <person name="Hugenholtz P."/>
            <person name="Kyrpides N.C."/>
        </authorList>
    </citation>
    <scope>NUCLEOTIDE SEQUENCE [LARGE SCALE GENOMIC DNA]</scope>
    <source>
        <strain evidence="7 8">VKM Ac-2541</strain>
    </source>
</reference>
<keyword evidence="6" id="KW-0472">Membrane</keyword>
<dbReference type="PANTHER" id="PTHR37937">
    <property type="entry name" value="CONJUGATIVE TRANSFER: DNA TRANSPORT"/>
    <property type="match status" value="1"/>
</dbReference>
<dbReference type="EMBL" id="SLWR01000005">
    <property type="protein sequence ID" value="TCO47795.1"/>
    <property type="molecule type" value="Genomic_DNA"/>
</dbReference>
<dbReference type="RefSeq" id="WP_132149551.1">
    <property type="nucleotide sequence ID" value="NZ_SLWR01000005.1"/>
</dbReference>
<name>A0A4R2IXY4_9ACTN</name>
<dbReference type="SUPFAM" id="SSF52540">
    <property type="entry name" value="P-loop containing nucleoside triphosphate hydrolases"/>
    <property type="match status" value="1"/>
</dbReference>
<evidence type="ECO:0000256" key="2">
    <source>
        <dbReference type="ARBA" id="ARBA00008806"/>
    </source>
</evidence>
<dbReference type="Pfam" id="PF02534">
    <property type="entry name" value="T4SS-DNA_transf"/>
    <property type="match status" value="1"/>
</dbReference>
<accession>A0A4R2IXY4</accession>
<dbReference type="CDD" id="cd01127">
    <property type="entry name" value="TrwB_TraG_TraD_VirD4"/>
    <property type="match status" value="1"/>
</dbReference>
<dbReference type="InterPro" id="IPR051539">
    <property type="entry name" value="T4SS-coupling_protein"/>
</dbReference>
<dbReference type="InterPro" id="IPR003688">
    <property type="entry name" value="TraG/VirD4"/>
</dbReference>
<dbReference type="InterPro" id="IPR027417">
    <property type="entry name" value="P-loop_NTPase"/>
</dbReference>
<keyword evidence="8" id="KW-1185">Reference proteome</keyword>
<evidence type="ECO:0000313" key="8">
    <source>
        <dbReference type="Proteomes" id="UP000295573"/>
    </source>
</evidence>
<dbReference type="GO" id="GO:0005886">
    <property type="term" value="C:plasma membrane"/>
    <property type="evidence" value="ECO:0007669"/>
    <property type="project" value="UniProtKB-SubCell"/>
</dbReference>
<comment type="caution">
    <text evidence="7">The sequence shown here is derived from an EMBL/GenBank/DDBJ whole genome shotgun (WGS) entry which is preliminary data.</text>
</comment>
<dbReference type="PANTHER" id="PTHR37937:SF1">
    <property type="entry name" value="CONJUGATIVE TRANSFER: DNA TRANSPORT"/>
    <property type="match status" value="1"/>
</dbReference>
<keyword evidence="5" id="KW-1133">Transmembrane helix</keyword>
<dbReference type="Proteomes" id="UP000295573">
    <property type="component" value="Unassembled WGS sequence"/>
</dbReference>
<evidence type="ECO:0000256" key="1">
    <source>
        <dbReference type="ARBA" id="ARBA00004651"/>
    </source>
</evidence>
<keyword evidence="3" id="KW-1003">Cell membrane</keyword>